<accession>A0A1I2TMC7</accession>
<dbReference type="EMBL" id="FOPC01000006">
    <property type="protein sequence ID" value="SFG66105.1"/>
    <property type="molecule type" value="Genomic_DNA"/>
</dbReference>
<feature type="transmembrane region" description="Helical" evidence="1">
    <location>
        <begin position="114"/>
        <end position="132"/>
    </location>
</feature>
<dbReference type="InterPro" id="IPR011990">
    <property type="entry name" value="TPR-like_helical_dom_sf"/>
</dbReference>
<feature type="transmembrane region" description="Helical" evidence="1">
    <location>
        <begin position="90"/>
        <end position="107"/>
    </location>
</feature>
<gene>
    <name evidence="2" type="ORF">SAMN04487988_106111</name>
</gene>
<keyword evidence="1" id="KW-0812">Transmembrane</keyword>
<organism evidence="2 3">
    <name type="scientific">Algoriphagus hitonicola</name>
    <dbReference type="NCBI Taxonomy" id="435880"/>
    <lineage>
        <taxon>Bacteria</taxon>
        <taxon>Pseudomonadati</taxon>
        <taxon>Bacteroidota</taxon>
        <taxon>Cytophagia</taxon>
        <taxon>Cytophagales</taxon>
        <taxon>Cyclobacteriaceae</taxon>
        <taxon>Algoriphagus</taxon>
    </lineage>
</organism>
<dbReference type="Proteomes" id="UP000199642">
    <property type="component" value="Unassembled WGS sequence"/>
</dbReference>
<feature type="transmembrane region" description="Helical" evidence="1">
    <location>
        <begin position="345"/>
        <end position="366"/>
    </location>
</feature>
<evidence type="ECO:0008006" key="4">
    <source>
        <dbReference type="Google" id="ProtNLM"/>
    </source>
</evidence>
<evidence type="ECO:0000313" key="3">
    <source>
        <dbReference type="Proteomes" id="UP000199642"/>
    </source>
</evidence>
<feature type="transmembrane region" description="Helical" evidence="1">
    <location>
        <begin position="174"/>
        <end position="193"/>
    </location>
</feature>
<keyword evidence="1" id="KW-1133">Transmembrane helix</keyword>
<dbReference type="SUPFAM" id="SSF48452">
    <property type="entry name" value="TPR-like"/>
    <property type="match status" value="1"/>
</dbReference>
<evidence type="ECO:0000313" key="2">
    <source>
        <dbReference type="EMBL" id="SFG66105.1"/>
    </source>
</evidence>
<dbReference type="AlphaFoldDB" id="A0A1I2TMC7"/>
<dbReference type="STRING" id="435880.SAMN04487988_106111"/>
<feature type="transmembrane region" description="Helical" evidence="1">
    <location>
        <begin position="12"/>
        <end position="30"/>
    </location>
</feature>
<reference evidence="3" key="1">
    <citation type="submission" date="2016-10" db="EMBL/GenBank/DDBJ databases">
        <authorList>
            <person name="Varghese N."/>
            <person name="Submissions S."/>
        </authorList>
    </citation>
    <scope>NUCLEOTIDE SEQUENCE [LARGE SCALE GENOMIC DNA]</scope>
    <source>
        <strain evidence="3">DSM 19315</strain>
    </source>
</reference>
<dbReference type="Gene3D" id="1.25.40.10">
    <property type="entry name" value="Tetratricopeptide repeat domain"/>
    <property type="match status" value="1"/>
</dbReference>
<keyword evidence="3" id="KW-1185">Reference proteome</keyword>
<protein>
    <recommendedName>
        <fullName evidence="4">Tetratricopeptide repeat-containing protein</fullName>
    </recommendedName>
</protein>
<feature type="transmembrane region" description="Helical" evidence="1">
    <location>
        <begin position="270"/>
        <end position="290"/>
    </location>
</feature>
<keyword evidence="1" id="KW-0472">Membrane</keyword>
<proteinExistence type="predicted"/>
<feature type="transmembrane region" description="Helical" evidence="1">
    <location>
        <begin position="144"/>
        <end position="162"/>
    </location>
</feature>
<evidence type="ECO:0000256" key="1">
    <source>
        <dbReference type="SAM" id="Phobius"/>
    </source>
</evidence>
<feature type="transmembrane region" description="Helical" evidence="1">
    <location>
        <begin position="302"/>
        <end position="325"/>
    </location>
</feature>
<feature type="transmembrane region" description="Helical" evidence="1">
    <location>
        <begin position="242"/>
        <end position="264"/>
    </location>
</feature>
<sequence>MNLQKKENLRYSSLIPALLLIITGGLFAYYQLLISPAAFQAILPASFLDTVAIPFDWVQMGPISFPILVDNFLIFQEFKSLPSPYNHEESLFFGVLTWVLVGVLLSLVSEFKKLFFLAFGIIWILVLTLSNFNGLNIGGVSSNYALILAICGSLIGPIFFHIRGGNVRFPIRLMINLVLLGSALAVMIKMSGIQDASIYLEEHALIPVVLLAGAWLFWNGHGLISGIYILIARASRQLNLRVSVQILILGAIYLLFLGNILLSFRETPFALIPIFNPLLLVIPVGVLGWFTLDVKTKSGLDLIASNFTLKALYLLGFGLTLWLIWRLDISVNQPGKELIKHLLVYSQIGFSLFFLIYLFSNFLSVMDTGKAVDKIIFKPFSLPYYHLRIGGLIAMLVIIAFTEGIVGVQANALSNQVLGDYYYRSGQKLEASIIYENAWSRYRNNPKAKNTTAQLLFELNQPTLAKQHLEESFSQAPQVDNVILLADRLHRENKLFESIYYLENALRYFPEDHRIKNNLALFYTKVNRSEEALNLLAGGSDPISASNFSALSIKSGKNESEIENPGEIPQLINELARQNALGNYPEESLITDLKNAVETENSPMLVQAAWRNIFSIKDFNQPDKDLEMLDSLWSTQEMTDYIMPLQETAVIRSLAAGRITDAVKNLNGLAFRNPGDAGYFLHLSSSILAQQADFARASRELMAAEEKGFQAFKPHHWIILTLGGYAEKAIELREKYELDIPDFFIDTDENLQKYLDIIRKIHQLIPEHAYNEWSQLASDELKSDLAVRVLAFKAHGLNKDQLENLGKSIQDARGESQALQTFLSNPDLKNQETVNALMEALEIGDELTSNPFLSPLIWSAVSIESDPLKAYELVNSATEFNQDPLLWIKKVQLARQLGLDNYATGALEQMSEWVSPEDLEKLQLSNF</sequence>
<dbReference type="OrthoDB" id="973593at2"/>
<feature type="transmembrane region" description="Helical" evidence="1">
    <location>
        <begin position="205"/>
        <end position="230"/>
    </location>
</feature>
<name>A0A1I2TMC7_9BACT</name>
<dbReference type="RefSeq" id="WP_092791179.1">
    <property type="nucleotide sequence ID" value="NZ_FOPC01000006.1"/>
</dbReference>
<feature type="transmembrane region" description="Helical" evidence="1">
    <location>
        <begin position="387"/>
        <end position="408"/>
    </location>
</feature>